<evidence type="ECO:0000313" key="7">
    <source>
        <dbReference type="EMBL" id="QEC68321.1"/>
    </source>
</evidence>
<feature type="domain" description="Glycoside hydrolase family 5" evidence="6">
    <location>
        <begin position="44"/>
        <end position="318"/>
    </location>
</feature>
<feature type="signal peptide" evidence="5">
    <location>
        <begin position="1"/>
        <end position="27"/>
    </location>
</feature>
<dbReference type="PANTHER" id="PTHR31297">
    <property type="entry name" value="GLUCAN ENDO-1,6-BETA-GLUCOSIDASE B"/>
    <property type="match status" value="1"/>
</dbReference>
<dbReference type="RefSeq" id="WP_147190206.1">
    <property type="nucleotide sequence ID" value="NZ_CP042435.1"/>
</dbReference>
<dbReference type="PROSITE" id="PS00659">
    <property type="entry name" value="GLYCOSYL_HYDROL_F5"/>
    <property type="match status" value="1"/>
</dbReference>
<evidence type="ECO:0000259" key="6">
    <source>
        <dbReference type="Pfam" id="PF00150"/>
    </source>
</evidence>
<dbReference type="KEGG" id="pgin:FRZ67_13800"/>
<proteinExistence type="inferred from homology"/>
<dbReference type="Pfam" id="PF00150">
    <property type="entry name" value="Cellulase"/>
    <property type="match status" value="1"/>
</dbReference>
<keyword evidence="8" id="KW-1185">Reference proteome</keyword>
<dbReference type="GO" id="GO:0009986">
    <property type="term" value="C:cell surface"/>
    <property type="evidence" value="ECO:0007669"/>
    <property type="project" value="TreeGrafter"/>
</dbReference>
<reference evidence="7 8" key="1">
    <citation type="journal article" date="2016" name="Int. J. Syst. Evol. Microbiol.">
        <title>Panacibacter ginsenosidivorans gen. nov., sp. nov., with ginsenoside converting activity isolated from soil of a ginseng field.</title>
        <authorList>
            <person name="Siddiqi M.Z."/>
            <person name="Muhammad Shafi S."/>
            <person name="Choi K.D."/>
            <person name="Im W.T."/>
        </authorList>
    </citation>
    <scope>NUCLEOTIDE SEQUENCE [LARGE SCALE GENOMIC DNA]</scope>
    <source>
        <strain evidence="7 8">Gsoil1550</strain>
    </source>
</reference>
<evidence type="ECO:0000256" key="4">
    <source>
        <dbReference type="RuleBase" id="RU361153"/>
    </source>
</evidence>
<evidence type="ECO:0000313" key="8">
    <source>
        <dbReference type="Proteomes" id="UP000321533"/>
    </source>
</evidence>
<comment type="similarity">
    <text evidence="4">Belongs to the glycosyl hydrolase 5 (cellulase A) family.</text>
</comment>
<dbReference type="AlphaFoldDB" id="A0A5B8VBL9"/>
<protein>
    <submittedName>
        <fullName evidence="7">Glycoside hydrolase family 5 protein</fullName>
    </submittedName>
</protein>
<keyword evidence="1 5" id="KW-0732">Signal</keyword>
<dbReference type="EMBL" id="CP042435">
    <property type="protein sequence ID" value="QEC68321.1"/>
    <property type="molecule type" value="Genomic_DNA"/>
</dbReference>
<dbReference type="GO" id="GO:0005576">
    <property type="term" value="C:extracellular region"/>
    <property type="evidence" value="ECO:0007669"/>
    <property type="project" value="TreeGrafter"/>
</dbReference>
<evidence type="ECO:0000256" key="5">
    <source>
        <dbReference type="SAM" id="SignalP"/>
    </source>
</evidence>
<organism evidence="7 8">
    <name type="scientific">Panacibacter ginsenosidivorans</name>
    <dbReference type="NCBI Taxonomy" id="1813871"/>
    <lineage>
        <taxon>Bacteria</taxon>
        <taxon>Pseudomonadati</taxon>
        <taxon>Bacteroidota</taxon>
        <taxon>Chitinophagia</taxon>
        <taxon>Chitinophagales</taxon>
        <taxon>Chitinophagaceae</taxon>
        <taxon>Panacibacter</taxon>
    </lineage>
</organism>
<evidence type="ECO:0000256" key="3">
    <source>
        <dbReference type="ARBA" id="ARBA00023295"/>
    </source>
</evidence>
<dbReference type="InterPro" id="IPR050386">
    <property type="entry name" value="Glycosyl_hydrolase_5"/>
</dbReference>
<keyword evidence="2 4" id="KW-0378">Hydrolase</keyword>
<name>A0A5B8VBL9_9BACT</name>
<evidence type="ECO:0000256" key="1">
    <source>
        <dbReference type="ARBA" id="ARBA00022729"/>
    </source>
</evidence>
<dbReference type="SUPFAM" id="SSF51445">
    <property type="entry name" value="(Trans)glycosidases"/>
    <property type="match status" value="1"/>
</dbReference>
<feature type="chain" id="PRO_5022927612" evidence="5">
    <location>
        <begin position="28"/>
        <end position="344"/>
    </location>
</feature>
<dbReference type="GO" id="GO:0009251">
    <property type="term" value="P:glucan catabolic process"/>
    <property type="evidence" value="ECO:0007669"/>
    <property type="project" value="TreeGrafter"/>
</dbReference>
<accession>A0A5B8VBL9</accession>
<gene>
    <name evidence="7" type="ORF">FRZ67_13800</name>
</gene>
<dbReference type="InterPro" id="IPR017853">
    <property type="entry name" value="GH"/>
</dbReference>
<dbReference type="PANTHER" id="PTHR31297:SF17">
    <property type="entry name" value="ENDOGLUCANASE"/>
    <property type="match status" value="1"/>
</dbReference>
<dbReference type="InterPro" id="IPR001547">
    <property type="entry name" value="Glyco_hydro_5"/>
</dbReference>
<dbReference type="Proteomes" id="UP000321533">
    <property type="component" value="Chromosome"/>
</dbReference>
<dbReference type="OrthoDB" id="9800955at2"/>
<keyword evidence="3 4" id="KW-0326">Glycosidase</keyword>
<dbReference type="Gene3D" id="3.20.20.80">
    <property type="entry name" value="Glycosidases"/>
    <property type="match status" value="1"/>
</dbReference>
<dbReference type="GO" id="GO:0008422">
    <property type="term" value="F:beta-glucosidase activity"/>
    <property type="evidence" value="ECO:0007669"/>
    <property type="project" value="TreeGrafter"/>
</dbReference>
<evidence type="ECO:0000256" key="2">
    <source>
        <dbReference type="ARBA" id="ARBA00022801"/>
    </source>
</evidence>
<dbReference type="InterPro" id="IPR018087">
    <property type="entry name" value="Glyco_hydro_5_CS"/>
</dbReference>
<sequence>MIRKLALLNHPFLVLFAFLINAISVSAQDTAGKGFAFEQNAKLGRGVNIIGYDPLWKDSSKARMKEKHFQLIKEAGFNNVRIVISPFRFSMGDTDFTINPMFFTTLDWAIKTSLKNGLMVIVDFHEHNAMGKDPLGTKPMFLAMWKQIATHCKDYPDNVLFEIANEPNMKPELWNQVYREAYKIIRESNPGRTLIIGTVYGNQIRFLQDLVLPENDRNVIVAIHYYSPIHFTHQGAPWSEQSKDLSGITWTGNDAEIEAVQRDFDMAQQWSKTYNRPLTLGEFGAYEKADMPSRVRWTNYIARQAEARKWSWSYWQFDSDFIVYDIGKDEWVAPILHALIPDKK</sequence>